<dbReference type="InterPro" id="IPR020845">
    <property type="entry name" value="AMP-binding_CS"/>
</dbReference>
<dbReference type="GO" id="GO:0005324">
    <property type="term" value="F:long-chain fatty acid transmembrane transporter activity"/>
    <property type="evidence" value="ECO:0007669"/>
    <property type="project" value="TreeGrafter"/>
</dbReference>
<accession>A0A8B6F584</accession>
<reference evidence="10" key="1">
    <citation type="submission" date="2018-11" db="EMBL/GenBank/DDBJ databases">
        <authorList>
            <person name="Alioto T."/>
            <person name="Alioto T."/>
        </authorList>
    </citation>
    <scope>NUCLEOTIDE SEQUENCE</scope>
</reference>
<dbReference type="GO" id="GO:0005789">
    <property type="term" value="C:endoplasmic reticulum membrane"/>
    <property type="evidence" value="ECO:0007669"/>
    <property type="project" value="TreeGrafter"/>
</dbReference>
<evidence type="ECO:0000256" key="5">
    <source>
        <dbReference type="ARBA" id="ARBA00036527"/>
    </source>
</evidence>
<dbReference type="InterPro" id="IPR000873">
    <property type="entry name" value="AMP-dep_synth/lig_dom"/>
</dbReference>
<evidence type="ECO:0000256" key="1">
    <source>
        <dbReference type="ARBA" id="ARBA00006432"/>
    </source>
</evidence>
<dbReference type="InterPro" id="IPR042099">
    <property type="entry name" value="ANL_N_sf"/>
</dbReference>
<dbReference type="PROSITE" id="PS00455">
    <property type="entry name" value="AMP_BINDING"/>
    <property type="match status" value="1"/>
</dbReference>
<evidence type="ECO:0000256" key="2">
    <source>
        <dbReference type="ARBA" id="ARBA00022598"/>
    </source>
</evidence>
<dbReference type="EC" id="6.2.1.3" evidence="4"/>
<evidence type="ECO:0000313" key="10">
    <source>
        <dbReference type="EMBL" id="VDI44789.1"/>
    </source>
</evidence>
<proteinExistence type="inferred from homology"/>
<protein>
    <recommendedName>
        <fullName evidence="4">long-chain-fatty-acid--CoA ligase</fullName>
        <ecNumber evidence="4">6.2.1.3</ecNumber>
    </recommendedName>
    <alternativeName>
        <fullName evidence="6">Long-chain-fatty-acid--CoA ligase</fullName>
    </alternativeName>
</protein>
<comment type="caution">
    <text evidence="10">The sequence shown here is derived from an EMBL/GenBank/DDBJ whole genome shotgun (WGS) entry which is preliminary data.</text>
</comment>
<keyword evidence="11" id="KW-1185">Reference proteome</keyword>
<evidence type="ECO:0000256" key="3">
    <source>
        <dbReference type="ARBA" id="ARBA00022832"/>
    </source>
</evidence>
<evidence type="ECO:0000259" key="8">
    <source>
        <dbReference type="Pfam" id="PF00501"/>
    </source>
</evidence>
<dbReference type="InterPro" id="IPR025110">
    <property type="entry name" value="AMP-bd_C"/>
</dbReference>
<evidence type="ECO:0000256" key="4">
    <source>
        <dbReference type="ARBA" id="ARBA00026121"/>
    </source>
</evidence>
<dbReference type="Gene3D" id="3.30.300.30">
    <property type="match status" value="1"/>
</dbReference>
<dbReference type="EMBL" id="UYJE01006295">
    <property type="protein sequence ID" value="VDI44789.1"/>
    <property type="molecule type" value="Genomic_DNA"/>
</dbReference>
<dbReference type="PANTHER" id="PTHR43107">
    <property type="entry name" value="LONG-CHAIN FATTY ACID TRANSPORT PROTEIN"/>
    <property type="match status" value="1"/>
</dbReference>
<sequence>MTKSEIGNRNRNRTFGTEIGNRMSEIAGLSFLAWRTMFPWIKYDIQTLKKLKNVGQQVNDDIMNNRLLIDHFEASVKRFPKRTYVIYEDRCYSYEYVNTQACRVANIVSKWGLKQEDSVSILVHNSPDFIWTFLGLSKLGIIATLLNTNVRGETLINAIDVTDTKAVIVGQGEDLYDAVYEIVDTIGVPVYLIGPSPSADSRFQSWDSLMMQSSPADICTSVRSHIDIYSPVCYIFTSGTTGLPKAAIARQGKLIQWAALFLIMGVTPDDVIYDVLPFYHGVGLVGMLGAAIEGCSMLTRKKFSAHNFWADCRKHKVTIVQYIGELCRYVLAVPEHPKDGIHNVRSFIGNGLRQDIWTPLQTRFKIPNIVEFFGASEGTGAVVNVCNRPGAVGRISPLLNRLDPAPKFLVKYDVVTAIPLRDKSGRCMQVQIGEPGLFLCGIQAINSIERGLYKGNMEMTEKKIVRNVFKEGDAYFNFGDSMILDKDYFLYFHDRVGDTFRWKGENVSTTEVANIMTALPFIIDVNVYGITVPGHDGRAGMASIILKDKEEISVDKLNAIYNHLEQKLPKYARPIVIRFERKMRTTGTFKNQKGDLMKEGFDPNIVPDPMYYLSTEAKTYVPLDKGSYHHMLQSKL</sequence>
<dbReference type="AlphaFoldDB" id="A0A8B6F584"/>
<dbReference type="FunFam" id="3.30.300.30:FF:000002">
    <property type="entry name" value="Long-chain fatty acid transport protein 1"/>
    <property type="match status" value="1"/>
</dbReference>
<dbReference type="Proteomes" id="UP000596742">
    <property type="component" value="Unassembled WGS sequence"/>
</dbReference>
<dbReference type="PANTHER" id="PTHR43107:SF22">
    <property type="entry name" value="VERY LONG-CHAIN ACYL-COA SYNTHETASE"/>
    <property type="match status" value="1"/>
</dbReference>
<dbReference type="SUPFAM" id="SSF56801">
    <property type="entry name" value="Acetyl-CoA synthetase-like"/>
    <property type="match status" value="1"/>
</dbReference>
<evidence type="ECO:0000259" key="9">
    <source>
        <dbReference type="Pfam" id="PF13193"/>
    </source>
</evidence>
<dbReference type="GO" id="GO:0004467">
    <property type="term" value="F:long-chain fatty acid-CoA ligase activity"/>
    <property type="evidence" value="ECO:0007669"/>
    <property type="project" value="UniProtKB-EC"/>
</dbReference>
<comment type="catalytic activity">
    <reaction evidence="5">
        <text>a very long-chain fatty acid + ATP + CoA = a very long-chain fatty acyl-CoA + AMP + diphosphate</text>
        <dbReference type="Rhea" id="RHEA:54536"/>
        <dbReference type="ChEBI" id="CHEBI:30616"/>
        <dbReference type="ChEBI" id="CHEBI:33019"/>
        <dbReference type="ChEBI" id="CHEBI:57287"/>
        <dbReference type="ChEBI" id="CHEBI:58950"/>
        <dbReference type="ChEBI" id="CHEBI:138261"/>
        <dbReference type="ChEBI" id="CHEBI:456215"/>
    </reaction>
    <physiologicalReaction direction="left-to-right" evidence="5">
        <dbReference type="Rhea" id="RHEA:54537"/>
    </physiologicalReaction>
</comment>
<gene>
    <name evidence="10" type="ORF">MGAL_10B085929</name>
</gene>
<keyword evidence="3" id="KW-0443">Lipid metabolism</keyword>
<dbReference type="GO" id="GO:0044539">
    <property type="term" value="P:long-chain fatty acid import into cell"/>
    <property type="evidence" value="ECO:0007669"/>
    <property type="project" value="TreeGrafter"/>
</dbReference>
<name>A0A8B6F584_MYTGA</name>
<evidence type="ECO:0000313" key="11">
    <source>
        <dbReference type="Proteomes" id="UP000596742"/>
    </source>
</evidence>
<evidence type="ECO:0000256" key="6">
    <source>
        <dbReference type="ARBA" id="ARBA00041297"/>
    </source>
</evidence>
<comment type="similarity">
    <text evidence="1">Belongs to the ATP-dependent AMP-binding enzyme family.</text>
</comment>
<dbReference type="OrthoDB" id="288590at2759"/>
<dbReference type="Pfam" id="PF00501">
    <property type="entry name" value="AMP-binding"/>
    <property type="match status" value="1"/>
</dbReference>
<evidence type="ECO:0000256" key="7">
    <source>
        <dbReference type="ARBA" id="ARBA00048666"/>
    </source>
</evidence>
<dbReference type="InterPro" id="IPR045851">
    <property type="entry name" value="AMP-bd_C_sf"/>
</dbReference>
<comment type="catalytic activity">
    <reaction evidence="7">
        <text>tetracosanoate + ATP + CoA = tetracosanoyl-CoA + AMP + diphosphate</text>
        <dbReference type="Rhea" id="RHEA:33639"/>
        <dbReference type="ChEBI" id="CHEBI:30616"/>
        <dbReference type="ChEBI" id="CHEBI:31014"/>
        <dbReference type="ChEBI" id="CHEBI:33019"/>
        <dbReference type="ChEBI" id="CHEBI:57287"/>
        <dbReference type="ChEBI" id="CHEBI:65052"/>
        <dbReference type="ChEBI" id="CHEBI:456215"/>
    </reaction>
    <physiologicalReaction direction="left-to-right" evidence="7">
        <dbReference type="Rhea" id="RHEA:33640"/>
    </physiologicalReaction>
</comment>
<dbReference type="GO" id="GO:0005886">
    <property type="term" value="C:plasma membrane"/>
    <property type="evidence" value="ECO:0007669"/>
    <property type="project" value="TreeGrafter"/>
</dbReference>
<feature type="domain" description="AMP-dependent synthetase/ligase" evidence="8">
    <location>
        <begin position="72"/>
        <end position="395"/>
    </location>
</feature>
<keyword evidence="3" id="KW-0276">Fatty acid metabolism</keyword>
<dbReference type="Pfam" id="PF13193">
    <property type="entry name" value="AMP-binding_C"/>
    <property type="match status" value="1"/>
</dbReference>
<organism evidence="10 11">
    <name type="scientific">Mytilus galloprovincialis</name>
    <name type="common">Mediterranean mussel</name>
    <dbReference type="NCBI Taxonomy" id="29158"/>
    <lineage>
        <taxon>Eukaryota</taxon>
        <taxon>Metazoa</taxon>
        <taxon>Spiralia</taxon>
        <taxon>Lophotrochozoa</taxon>
        <taxon>Mollusca</taxon>
        <taxon>Bivalvia</taxon>
        <taxon>Autobranchia</taxon>
        <taxon>Pteriomorphia</taxon>
        <taxon>Mytilida</taxon>
        <taxon>Mytiloidea</taxon>
        <taxon>Mytilidae</taxon>
        <taxon>Mytilinae</taxon>
        <taxon>Mytilus</taxon>
    </lineage>
</organism>
<keyword evidence="2" id="KW-0436">Ligase</keyword>
<dbReference type="Gene3D" id="3.40.50.12780">
    <property type="entry name" value="N-terminal domain of ligase-like"/>
    <property type="match status" value="1"/>
</dbReference>
<feature type="domain" description="AMP-binding enzyme C-terminal" evidence="9">
    <location>
        <begin position="511"/>
        <end position="590"/>
    </location>
</feature>